<evidence type="ECO:0000313" key="2">
    <source>
        <dbReference type="Proteomes" id="UP000823749"/>
    </source>
</evidence>
<dbReference type="EMBL" id="JACTNZ010000008">
    <property type="protein sequence ID" value="KAG5537261.1"/>
    <property type="molecule type" value="Genomic_DNA"/>
</dbReference>
<dbReference type="Proteomes" id="UP000823749">
    <property type="component" value="Chromosome 8"/>
</dbReference>
<reference evidence="1" key="1">
    <citation type="submission" date="2020-08" db="EMBL/GenBank/DDBJ databases">
        <title>Plant Genome Project.</title>
        <authorList>
            <person name="Zhang R.-G."/>
        </authorList>
    </citation>
    <scope>NUCLEOTIDE SEQUENCE</scope>
    <source>
        <strain evidence="1">WSP0</strain>
        <tissue evidence="1">Leaf</tissue>
    </source>
</reference>
<organism evidence="1 2">
    <name type="scientific">Rhododendron griersonianum</name>
    <dbReference type="NCBI Taxonomy" id="479676"/>
    <lineage>
        <taxon>Eukaryota</taxon>
        <taxon>Viridiplantae</taxon>
        <taxon>Streptophyta</taxon>
        <taxon>Embryophyta</taxon>
        <taxon>Tracheophyta</taxon>
        <taxon>Spermatophyta</taxon>
        <taxon>Magnoliopsida</taxon>
        <taxon>eudicotyledons</taxon>
        <taxon>Gunneridae</taxon>
        <taxon>Pentapetalae</taxon>
        <taxon>asterids</taxon>
        <taxon>Ericales</taxon>
        <taxon>Ericaceae</taxon>
        <taxon>Ericoideae</taxon>
        <taxon>Rhodoreae</taxon>
        <taxon>Rhododendron</taxon>
    </lineage>
</organism>
<accession>A0AAV6J7W0</accession>
<evidence type="ECO:0000313" key="1">
    <source>
        <dbReference type="EMBL" id="KAG5537261.1"/>
    </source>
</evidence>
<name>A0AAV6J7W0_9ERIC</name>
<dbReference type="AlphaFoldDB" id="A0AAV6J7W0"/>
<comment type="caution">
    <text evidence="1">The sequence shown here is derived from an EMBL/GenBank/DDBJ whole genome shotgun (WGS) entry which is preliminary data.</text>
</comment>
<sequence>MLQNLFTRVQAFIPFSRIKPTFSNQNCKKHNLKIDKNHLQTKKERTRSFSEIKQLQPLELICNRLSLLHAPSIF</sequence>
<keyword evidence="2" id="KW-1185">Reference proteome</keyword>
<gene>
    <name evidence="1" type="ORF">RHGRI_024647</name>
</gene>
<protein>
    <submittedName>
        <fullName evidence="1">Uncharacterized protein</fullName>
    </submittedName>
</protein>
<proteinExistence type="predicted"/>